<evidence type="ECO:0000313" key="1">
    <source>
        <dbReference type="EMBL" id="SVC08414.1"/>
    </source>
</evidence>
<dbReference type="AlphaFoldDB" id="A0A382J8A8"/>
<dbReference type="EMBL" id="UINC01072635">
    <property type="protein sequence ID" value="SVC08414.1"/>
    <property type="molecule type" value="Genomic_DNA"/>
</dbReference>
<organism evidence="1">
    <name type="scientific">marine metagenome</name>
    <dbReference type="NCBI Taxonomy" id="408172"/>
    <lineage>
        <taxon>unclassified sequences</taxon>
        <taxon>metagenomes</taxon>
        <taxon>ecological metagenomes</taxon>
    </lineage>
</organism>
<sequence length="25" mass="2850">MPNIVIDLGDIERFVDLRSAYSNVI</sequence>
<protein>
    <submittedName>
        <fullName evidence="1">Uncharacterized protein</fullName>
    </submittedName>
</protein>
<reference evidence="1" key="1">
    <citation type="submission" date="2018-05" db="EMBL/GenBank/DDBJ databases">
        <authorList>
            <person name="Lanie J.A."/>
            <person name="Ng W.-L."/>
            <person name="Kazmierczak K.M."/>
            <person name="Andrzejewski T.M."/>
            <person name="Davidsen T.M."/>
            <person name="Wayne K.J."/>
            <person name="Tettelin H."/>
            <person name="Glass J.I."/>
            <person name="Rusch D."/>
            <person name="Podicherti R."/>
            <person name="Tsui H.-C.T."/>
            <person name="Winkler M.E."/>
        </authorList>
    </citation>
    <scope>NUCLEOTIDE SEQUENCE</scope>
</reference>
<accession>A0A382J8A8</accession>
<proteinExistence type="predicted"/>
<name>A0A382J8A8_9ZZZZ</name>
<gene>
    <name evidence="1" type="ORF">METZ01_LOCUS261268</name>
</gene>